<reference evidence="1 2" key="1">
    <citation type="journal article" date="2018" name="Sci. Rep.">
        <title>Genomic signatures of local adaptation to the degree of environmental predictability in rotifers.</title>
        <authorList>
            <person name="Franch-Gras L."/>
            <person name="Hahn C."/>
            <person name="Garcia-Roger E.M."/>
            <person name="Carmona M.J."/>
            <person name="Serra M."/>
            <person name="Gomez A."/>
        </authorList>
    </citation>
    <scope>NUCLEOTIDE SEQUENCE [LARGE SCALE GENOMIC DNA]</scope>
    <source>
        <strain evidence="1">HYR1</strain>
    </source>
</reference>
<evidence type="ECO:0000313" key="1">
    <source>
        <dbReference type="EMBL" id="RNA02052.1"/>
    </source>
</evidence>
<dbReference type="AlphaFoldDB" id="A0A3M7PSD0"/>
<dbReference type="EMBL" id="REGN01009070">
    <property type="protein sequence ID" value="RNA02052.1"/>
    <property type="molecule type" value="Genomic_DNA"/>
</dbReference>
<protein>
    <submittedName>
        <fullName evidence="1">Uncharacterized protein</fullName>
    </submittedName>
</protein>
<accession>A0A3M7PSD0</accession>
<name>A0A3M7PSD0_BRAPC</name>
<gene>
    <name evidence="1" type="ORF">BpHYR1_004080</name>
</gene>
<comment type="caution">
    <text evidence="1">The sequence shown here is derived from an EMBL/GenBank/DDBJ whole genome shotgun (WGS) entry which is preliminary data.</text>
</comment>
<organism evidence="1 2">
    <name type="scientific">Brachionus plicatilis</name>
    <name type="common">Marine rotifer</name>
    <name type="synonym">Brachionus muelleri</name>
    <dbReference type="NCBI Taxonomy" id="10195"/>
    <lineage>
        <taxon>Eukaryota</taxon>
        <taxon>Metazoa</taxon>
        <taxon>Spiralia</taxon>
        <taxon>Gnathifera</taxon>
        <taxon>Rotifera</taxon>
        <taxon>Eurotatoria</taxon>
        <taxon>Monogononta</taxon>
        <taxon>Pseudotrocha</taxon>
        <taxon>Ploima</taxon>
        <taxon>Brachionidae</taxon>
        <taxon>Brachionus</taxon>
    </lineage>
</organism>
<sequence length="65" mass="7641">MKKQSQTLKLSLKSYSKNKDPQAKPRKLCLLLAKFARALTKTLRLIDILKAKIIRKYINIKLYDH</sequence>
<proteinExistence type="predicted"/>
<evidence type="ECO:0000313" key="2">
    <source>
        <dbReference type="Proteomes" id="UP000276133"/>
    </source>
</evidence>
<dbReference type="Proteomes" id="UP000276133">
    <property type="component" value="Unassembled WGS sequence"/>
</dbReference>
<keyword evidence="2" id="KW-1185">Reference proteome</keyword>